<proteinExistence type="inferred from homology"/>
<evidence type="ECO:0000256" key="3">
    <source>
        <dbReference type="ARBA" id="ARBA00043995"/>
    </source>
</evidence>
<evidence type="ECO:0000256" key="1">
    <source>
        <dbReference type="ARBA" id="ARBA00022676"/>
    </source>
</evidence>
<dbReference type="EC" id="2.4.99.24" evidence="4"/>
<dbReference type="GO" id="GO:0009244">
    <property type="term" value="P:lipopolysaccharide core region biosynthetic process"/>
    <property type="evidence" value="ECO:0007669"/>
    <property type="project" value="TreeGrafter"/>
</dbReference>
<dbReference type="Gene3D" id="3.40.50.2000">
    <property type="entry name" value="Glycogen Phosphorylase B"/>
    <property type="match status" value="2"/>
</dbReference>
<dbReference type="InterPro" id="IPR051199">
    <property type="entry name" value="LPS_LOS_Heptosyltrfase"/>
</dbReference>
<comment type="caution">
    <text evidence="6">The sequence shown here is derived from an EMBL/GenBank/DDBJ whole genome shotgun (WGS) entry which is preliminary data.</text>
</comment>
<dbReference type="InterPro" id="IPR002201">
    <property type="entry name" value="Glyco_trans_9"/>
</dbReference>
<dbReference type="GO" id="GO:0008713">
    <property type="term" value="F:ADP-heptose-lipopolysaccharide heptosyltransferase activity"/>
    <property type="evidence" value="ECO:0007669"/>
    <property type="project" value="UniProtKB-EC"/>
</dbReference>
<dbReference type="FunFam" id="3.40.50.2000:FF:000023">
    <property type="entry name" value="ADP-heptose--LPS heptosyltransferase II"/>
    <property type="match status" value="1"/>
</dbReference>
<sequence>MRRTLIISPNWIGDAVMAQPLLRLLRDRHPEYPIDVLAPAWVAPVWRAMREVDSVLEAPFRHGALQLRERREYAAMLAGRGYSEAYVLPNTLKFALIPWLAGIPKRVGYKGEMRYGLLNVIHHDNRDKPRPMVSFYAALANPPARDVPPPSALPKPALYVSEERMAEVALHLGLSMKLPLVLFAPGAEFGSAKRWPTSHFAELAKAIRSERSDVQIALMGSAKDKEVCEEIVALVPGVRNLAGVTKLDEAVALIAAANAVVSNDSGLLHIASALNRPIVAIYGPTDPLHAPPFSDVAKSIFLGIECSPCRERECPLDHHRCMKDISAEMVWQPLREMIR</sequence>
<dbReference type="PANTHER" id="PTHR30160">
    <property type="entry name" value="TETRAACYLDISACCHARIDE 4'-KINASE-RELATED"/>
    <property type="match status" value="1"/>
</dbReference>
<dbReference type="EMBL" id="LSTO01000001">
    <property type="protein sequence ID" value="OWW18982.1"/>
    <property type="molecule type" value="Genomic_DNA"/>
</dbReference>
<dbReference type="OrthoDB" id="9797795at2"/>
<gene>
    <name evidence="6" type="ORF">AYR66_05260</name>
</gene>
<reference evidence="6 7" key="1">
    <citation type="submission" date="2016-02" db="EMBL/GenBank/DDBJ databases">
        <authorList>
            <person name="Wen L."/>
            <person name="He K."/>
            <person name="Yang H."/>
        </authorList>
    </citation>
    <scope>NUCLEOTIDE SEQUENCE [LARGE SCALE GENOMIC DNA]</scope>
    <source>
        <strain evidence="6 7">TSA40</strain>
    </source>
</reference>
<dbReference type="SUPFAM" id="SSF53756">
    <property type="entry name" value="UDP-Glycosyltransferase/glycogen phosphorylase"/>
    <property type="match status" value="1"/>
</dbReference>
<keyword evidence="2 6" id="KW-0808">Transferase</keyword>
<comment type="catalytic activity">
    <reaction evidence="5">
        <text>an L-alpha-D-Hep-(1-&gt;5)-[alpha-Kdo-(2-&gt;4)]-alpha-Kdo-(2-&gt;6)-lipid A + ADP-L-glycero-beta-D-manno-heptose = an L-alpha-D-Hep-(1-&gt;3)-L-alpha-D-Hep-(1-&gt;5)-[alpha-Kdo-(2-&gt;4)]-alpha-Kdo-(2-&gt;6)-lipid A + ADP + H(+)</text>
        <dbReference type="Rhea" id="RHEA:74071"/>
        <dbReference type="ChEBI" id="CHEBI:15378"/>
        <dbReference type="ChEBI" id="CHEBI:61506"/>
        <dbReference type="ChEBI" id="CHEBI:193068"/>
        <dbReference type="ChEBI" id="CHEBI:193069"/>
        <dbReference type="ChEBI" id="CHEBI:456216"/>
        <dbReference type="EC" id="2.4.99.24"/>
    </reaction>
</comment>
<dbReference type="InterPro" id="IPR011910">
    <property type="entry name" value="RfaF"/>
</dbReference>
<keyword evidence="1" id="KW-0328">Glycosyltransferase</keyword>
<accession>A0A254TCG4</accession>
<evidence type="ECO:0000256" key="2">
    <source>
        <dbReference type="ARBA" id="ARBA00022679"/>
    </source>
</evidence>
<protein>
    <recommendedName>
        <fullName evidence="4">lipopolysaccharide heptosyltransferase II</fullName>
        <ecNumber evidence="4">2.4.99.24</ecNumber>
    </recommendedName>
</protein>
<comment type="similarity">
    <text evidence="3">Belongs to the glycosyltransferase 9 family.</text>
</comment>
<evidence type="ECO:0000313" key="7">
    <source>
        <dbReference type="Proteomes" id="UP000197535"/>
    </source>
</evidence>
<name>A0A254TCG4_9BURK</name>
<organism evidence="6 7">
    <name type="scientific">Noviherbaspirillum denitrificans</name>
    <dbReference type="NCBI Taxonomy" id="1968433"/>
    <lineage>
        <taxon>Bacteria</taxon>
        <taxon>Pseudomonadati</taxon>
        <taxon>Pseudomonadota</taxon>
        <taxon>Betaproteobacteria</taxon>
        <taxon>Burkholderiales</taxon>
        <taxon>Oxalobacteraceae</taxon>
        <taxon>Noviherbaspirillum</taxon>
    </lineage>
</organism>
<evidence type="ECO:0000313" key="6">
    <source>
        <dbReference type="EMBL" id="OWW18982.1"/>
    </source>
</evidence>
<dbReference type="GO" id="GO:0005829">
    <property type="term" value="C:cytosol"/>
    <property type="evidence" value="ECO:0007669"/>
    <property type="project" value="TreeGrafter"/>
</dbReference>
<dbReference type="Pfam" id="PF01075">
    <property type="entry name" value="Glyco_transf_9"/>
    <property type="match status" value="1"/>
</dbReference>
<dbReference type="Proteomes" id="UP000197535">
    <property type="component" value="Unassembled WGS sequence"/>
</dbReference>
<dbReference type="AlphaFoldDB" id="A0A254TCG4"/>
<dbReference type="RefSeq" id="WP_088709535.1">
    <property type="nucleotide sequence ID" value="NZ_LSTO01000001.1"/>
</dbReference>
<keyword evidence="7" id="KW-1185">Reference proteome</keyword>
<dbReference type="CDD" id="cd03789">
    <property type="entry name" value="GT9_LPS_heptosyltransferase"/>
    <property type="match status" value="1"/>
</dbReference>
<dbReference type="PANTHER" id="PTHR30160:SF7">
    <property type="entry name" value="ADP-HEPTOSE--LPS HEPTOSYLTRANSFERASE 2"/>
    <property type="match status" value="1"/>
</dbReference>
<dbReference type="NCBIfam" id="TIGR02195">
    <property type="entry name" value="heptsyl_trn_II"/>
    <property type="match status" value="1"/>
</dbReference>
<evidence type="ECO:0000256" key="4">
    <source>
        <dbReference type="ARBA" id="ARBA00044042"/>
    </source>
</evidence>
<evidence type="ECO:0000256" key="5">
    <source>
        <dbReference type="ARBA" id="ARBA00047503"/>
    </source>
</evidence>